<feature type="transmembrane region" description="Helical" evidence="5">
    <location>
        <begin position="413"/>
        <end position="436"/>
    </location>
</feature>
<evidence type="ECO:0000256" key="3">
    <source>
        <dbReference type="ARBA" id="ARBA00023136"/>
    </source>
</evidence>
<evidence type="ECO:0000256" key="4">
    <source>
        <dbReference type="SAM" id="MobiDB-lite"/>
    </source>
</evidence>
<feature type="transmembrane region" description="Helical" evidence="5">
    <location>
        <begin position="214"/>
        <end position="239"/>
    </location>
</feature>
<feature type="transmembrane region" description="Helical" evidence="5">
    <location>
        <begin position="251"/>
        <end position="273"/>
    </location>
</feature>
<feature type="transmembrane region" description="Helical" evidence="5">
    <location>
        <begin position="504"/>
        <end position="526"/>
    </location>
</feature>
<dbReference type="FunFam" id="1.20.1250.20:FF:000286">
    <property type="entry name" value="MFS efflux transporter"/>
    <property type="match status" value="1"/>
</dbReference>
<evidence type="ECO:0000256" key="2">
    <source>
        <dbReference type="ARBA" id="ARBA00022989"/>
    </source>
</evidence>
<dbReference type="Pfam" id="PF07690">
    <property type="entry name" value="MFS_1"/>
    <property type="match status" value="1"/>
</dbReference>
<feature type="transmembrane region" description="Helical" evidence="5">
    <location>
        <begin position="568"/>
        <end position="587"/>
    </location>
</feature>
<dbReference type="AlphaFoldDB" id="A0A8J4PLY6"/>
<feature type="transmembrane region" description="Helical" evidence="5">
    <location>
        <begin position="305"/>
        <end position="329"/>
    </location>
</feature>
<organism evidence="6 7">
    <name type="scientific">Polysphondylium violaceum</name>
    <dbReference type="NCBI Taxonomy" id="133409"/>
    <lineage>
        <taxon>Eukaryota</taxon>
        <taxon>Amoebozoa</taxon>
        <taxon>Evosea</taxon>
        <taxon>Eumycetozoa</taxon>
        <taxon>Dictyostelia</taxon>
        <taxon>Dictyosteliales</taxon>
        <taxon>Dictyosteliaceae</taxon>
        <taxon>Polysphondylium</taxon>
    </lineage>
</organism>
<feature type="compositionally biased region" description="Low complexity" evidence="4">
    <location>
        <begin position="90"/>
        <end position="117"/>
    </location>
</feature>
<keyword evidence="3 5" id="KW-0472">Membrane</keyword>
<evidence type="ECO:0000313" key="7">
    <source>
        <dbReference type="Proteomes" id="UP000695562"/>
    </source>
</evidence>
<feature type="transmembrane region" description="Helical" evidence="5">
    <location>
        <begin position="366"/>
        <end position="386"/>
    </location>
</feature>
<proteinExistence type="predicted"/>
<evidence type="ECO:0000313" key="6">
    <source>
        <dbReference type="EMBL" id="KAF2070437.1"/>
    </source>
</evidence>
<evidence type="ECO:0000256" key="1">
    <source>
        <dbReference type="ARBA" id="ARBA00022692"/>
    </source>
</evidence>
<dbReference type="EMBL" id="AJWJ01000492">
    <property type="protein sequence ID" value="KAF2070437.1"/>
    <property type="molecule type" value="Genomic_DNA"/>
</dbReference>
<feature type="compositionally biased region" description="Acidic residues" evidence="4">
    <location>
        <begin position="73"/>
        <end position="83"/>
    </location>
</feature>
<evidence type="ECO:0000256" key="5">
    <source>
        <dbReference type="SAM" id="Phobius"/>
    </source>
</evidence>
<feature type="transmembrane region" description="Helical" evidence="5">
    <location>
        <begin position="538"/>
        <end position="556"/>
    </location>
</feature>
<comment type="caution">
    <text evidence="6">The sequence shown here is derived from an EMBL/GenBank/DDBJ whole genome shotgun (WGS) entry which is preliminary data.</text>
</comment>
<dbReference type="PANTHER" id="PTHR23121:SF9">
    <property type="entry name" value="SODIUM-DEPENDENT GLUCOSE TRANSPORTER 1"/>
    <property type="match status" value="1"/>
</dbReference>
<dbReference type="InterPro" id="IPR011701">
    <property type="entry name" value="MFS"/>
</dbReference>
<feature type="transmembrane region" description="Helical" evidence="5">
    <location>
        <begin position="456"/>
        <end position="474"/>
    </location>
</feature>
<feature type="transmembrane region" description="Helical" evidence="5">
    <location>
        <begin position="280"/>
        <end position="299"/>
    </location>
</feature>
<evidence type="ECO:0008006" key="8">
    <source>
        <dbReference type="Google" id="ProtNLM"/>
    </source>
</evidence>
<dbReference type="Gene3D" id="1.20.1250.20">
    <property type="entry name" value="MFS general substrate transporter like domains"/>
    <property type="match status" value="2"/>
</dbReference>
<reference evidence="6" key="1">
    <citation type="submission" date="2020-01" db="EMBL/GenBank/DDBJ databases">
        <title>Development of genomics and gene disruption for Polysphondylium violaceum indicates a role for the polyketide synthase stlB in stalk morphogenesis.</title>
        <authorList>
            <person name="Narita B."/>
            <person name="Kawabe Y."/>
            <person name="Kin K."/>
            <person name="Saito T."/>
            <person name="Gibbs R."/>
            <person name="Kuspa A."/>
            <person name="Muzny D."/>
            <person name="Queller D."/>
            <person name="Richards S."/>
            <person name="Strassman J."/>
            <person name="Sucgang R."/>
            <person name="Worley K."/>
            <person name="Schaap P."/>
        </authorList>
    </citation>
    <scope>NUCLEOTIDE SEQUENCE</scope>
    <source>
        <strain evidence="6">QSvi11</strain>
    </source>
</reference>
<gene>
    <name evidence="6" type="ORF">CYY_008248</name>
</gene>
<name>A0A8J4PLY6_9MYCE</name>
<keyword evidence="1 5" id="KW-0812">Transmembrane</keyword>
<keyword evidence="2 5" id="KW-1133">Transmembrane helix</keyword>
<feature type="region of interest" description="Disordered" evidence="4">
    <location>
        <begin position="64"/>
        <end position="130"/>
    </location>
</feature>
<dbReference type="Proteomes" id="UP000695562">
    <property type="component" value="Unassembled WGS sequence"/>
</dbReference>
<feature type="transmembrane region" description="Helical" evidence="5">
    <location>
        <begin position="481"/>
        <end position="498"/>
    </location>
</feature>
<dbReference type="OrthoDB" id="18420at2759"/>
<keyword evidence="7" id="KW-1185">Reference proteome</keyword>
<sequence>MVHIYENDNNNSNDDEDSSILAVQQQEEQENNSSGNNTTLATTAAEVETIKTTTNNTDTIKDINDHAILTNEENIEEEEDDGDDKDRLISNHNQNSSVSNSSSSNSSISSTPRSLNNNNNKSHSIDKDEVELTTYHISKNGEMRPTTITTNHHESGLVVDYHSDLNEEDFISVNDSGYFKPFGSRFLEKNIYYEKILNVSNKLRVDATIHKSELILTAAFLFCFISLGISVGSLGPTLILLKDNTNSTLDMVGYFFTARGLGYFIGSFASRVYDRVNGNFLVAGSVLFMSIVLFLIPLLKNVWLAGGLFFFEGIFAGLIDCGLNTMIVWVWKEKVNPFMQLLHFSFGVGAFLAPLVVSQMVGKTLFFQYTILAAIMFVPALTIVLLKPAKPFHHEEMDGAPVSKIERTLRLQVIVAMAFFLFFYVGSEMGYGAWVFTYSKLNLSLSDESAALLNSLFWGSFTFGRLAGVFVSLFLSPQQMVITDTLGCFFFAILLILFPSSQTILWISTAGLGISLASIFPTAFSLPNNLNMPVTSRTTSYMVIGATVGELSIPWATGVLQHHIGMHVLPWIVFLSLLVSLTIYIGVNLQTVRMRSKDRGHSFNLSWKSVVSLLENK</sequence>
<feature type="transmembrane region" description="Helical" evidence="5">
    <location>
        <begin position="341"/>
        <end position="360"/>
    </location>
</feature>
<dbReference type="GO" id="GO:0022857">
    <property type="term" value="F:transmembrane transporter activity"/>
    <property type="evidence" value="ECO:0007669"/>
    <property type="project" value="InterPro"/>
</dbReference>
<dbReference type="InterPro" id="IPR036259">
    <property type="entry name" value="MFS_trans_sf"/>
</dbReference>
<accession>A0A8J4PLY6</accession>
<dbReference type="PANTHER" id="PTHR23121">
    <property type="entry name" value="SODIUM-DEPENDENT GLUCOSE TRANSPORTER 1"/>
    <property type="match status" value="1"/>
</dbReference>
<dbReference type="SUPFAM" id="SSF103473">
    <property type="entry name" value="MFS general substrate transporter"/>
    <property type="match status" value="1"/>
</dbReference>
<protein>
    <recommendedName>
        <fullName evidence="8">Major facilitator superfamily (MFS) profile domain-containing protein</fullName>
    </recommendedName>
</protein>